<accession>A0ABZ0GMG1</accession>
<dbReference type="RefSeq" id="WP_348395540.1">
    <property type="nucleotide sequence ID" value="NZ_CP136600.1"/>
</dbReference>
<evidence type="ECO:0000313" key="1">
    <source>
        <dbReference type="EMBL" id="WOH36728.1"/>
    </source>
</evidence>
<keyword evidence="2" id="KW-1185">Reference proteome</keyword>
<gene>
    <name evidence="1" type="ORF">RI844_15320</name>
</gene>
<evidence type="ECO:0000313" key="2">
    <source>
        <dbReference type="Proteomes" id="UP001301442"/>
    </source>
</evidence>
<protein>
    <submittedName>
        <fullName evidence="1">Uncharacterized protein</fullName>
    </submittedName>
</protein>
<sequence length="60" mass="6823">MMNKPINITNDERVTEFNHSNVYVNATTVKVRQDSNISANHAELNTSDSEINCCYELGYN</sequence>
<name>A0ABZ0GMG1_9GAMM</name>
<organism evidence="1 2">
    <name type="scientific">Thalassotalea fonticola</name>
    <dbReference type="NCBI Taxonomy" id="3065649"/>
    <lineage>
        <taxon>Bacteria</taxon>
        <taxon>Pseudomonadati</taxon>
        <taxon>Pseudomonadota</taxon>
        <taxon>Gammaproteobacteria</taxon>
        <taxon>Alteromonadales</taxon>
        <taxon>Colwelliaceae</taxon>
        <taxon>Thalassotalea</taxon>
    </lineage>
</organism>
<reference evidence="1 2" key="1">
    <citation type="submission" date="2023-09" db="EMBL/GenBank/DDBJ databases">
        <authorList>
            <person name="Qi X."/>
        </authorList>
    </citation>
    <scope>NUCLEOTIDE SEQUENCE [LARGE SCALE GENOMIC DNA]</scope>
    <source>
        <strain evidence="1 2">S1-1</strain>
    </source>
</reference>
<dbReference type="EMBL" id="CP136600">
    <property type="protein sequence ID" value="WOH36728.1"/>
    <property type="molecule type" value="Genomic_DNA"/>
</dbReference>
<proteinExistence type="predicted"/>
<dbReference type="Proteomes" id="UP001301442">
    <property type="component" value="Chromosome"/>
</dbReference>